<feature type="compositionally biased region" description="Basic and acidic residues" evidence="2">
    <location>
        <begin position="54"/>
        <end position="70"/>
    </location>
</feature>
<feature type="coiled-coil region" evidence="1">
    <location>
        <begin position="195"/>
        <end position="222"/>
    </location>
</feature>
<dbReference type="eggNOG" id="KOG2773">
    <property type="taxonomic scope" value="Eukaryota"/>
</dbReference>
<keyword evidence="1" id="KW-0175">Coiled coil</keyword>
<dbReference type="GO" id="GO:0005730">
    <property type="term" value="C:nucleolus"/>
    <property type="evidence" value="ECO:0007669"/>
    <property type="project" value="TreeGrafter"/>
</dbReference>
<accession>B0EA78</accession>
<evidence type="ECO:0000256" key="2">
    <source>
        <dbReference type="SAM" id="MobiDB-lite"/>
    </source>
</evidence>
<dbReference type="Proteomes" id="UP000008076">
    <property type="component" value="Unassembled WGS sequence"/>
</dbReference>
<dbReference type="InterPro" id="IPR039223">
    <property type="entry name" value="AATF/Bfr2"/>
</dbReference>
<organism evidence="5">
    <name type="scientific">Entamoeba dispar (strain ATCC PRA-260 / SAW760)</name>
    <dbReference type="NCBI Taxonomy" id="370354"/>
    <lineage>
        <taxon>Eukaryota</taxon>
        <taxon>Amoebozoa</taxon>
        <taxon>Evosea</taxon>
        <taxon>Archamoebae</taxon>
        <taxon>Mastigamoebida</taxon>
        <taxon>Entamoebidae</taxon>
        <taxon>Entamoeba</taxon>
    </lineage>
</organism>
<dbReference type="PANTHER" id="PTHR15565:SF0">
    <property type="entry name" value="PROTEIN AATF"/>
    <property type="match status" value="1"/>
</dbReference>
<evidence type="ECO:0000313" key="5">
    <source>
        <dbReference type="Proteomes" id="UP000008076"/>
    </source>
</evidence>
<feature type="domain" description="AATF leucine zipper-containing" evidence="3">
    <location>
        <begin position="160"/>
        <end position="271"/>
    </location>
</feature>
<dbReference type="RefSeq" id="XP_001735246.1">
    <property type="nucleotide sequence ID" value="XM_001735194.1"/>
</dbReference>
<name>B0EA78_ENTDS</name>
<proteinExistence type="predicted"/>
<protein>
    <submittedName>
        <fullName evidence="4">Protein bfr2, putative</fullName>
    </submittedName>
</protein>
<dbReference type="OrthoDB" id="30139at2759"/>
<gene>
    <name evidence="4" type="ORF">EDI_338180</name>
</gene>
<feature type="region of interest" description="Disordered" evidence="2">
    <location>
        <begin position="53"/>
        <end position="138"/>
    </location>
</feature>
<dbReference type="VEuPathDB" id="AmoebaDB:EDI_338180"/>
<dbReference type="PANTHER" id="PTHR15565">
    <property type="entry name" value="AATF PROTEIN APOPTOSIS ANTAGONIZING TRANSCRIPTION FACTOR"/>
    <property type="match status" value="1"/>
</dbReference>
<sequence length="402" mass="47050">MSRREEIEKAINELIGQPKEFGEEEIDKAKIENDEELKMKESLTVGKIKAAQGIKEDKKWEGKVVNKEDAFNNFSKSNEESEEGNSMSEEMKESSEENESNEENYSMSEEEENDESNDEEGEENNESNKEESEEDEADKLIQQTLNVETIQKKTNDVEKEDVSNQIKLFDTALDIRVKMQGILGDVNSLPLSEDIKMLRENNERFNEELEHLNRTFKDLFHRTTELCETIDKQWGVQWEYKSTDSDEEKLVKVNKKKDEQRLSVMEKWHSKTTMMNISKFSTTQNGIVQQVNAILKDQERLFRRSQQLRGTKIYLNEDLTSSSEVFDDGDFYQQLIKDAVDYGITGKGQPMMNNTKKQIQKKKKRVNTDIVFPKLENFKCPVEYNEKLMEVDRSIFIKNLFK</sequence>
<dbReference type="KEGG" id="edi:EDI_338180"/>
<keyword evidence="5" id="KW-1185">Reference proteome</keyword>
<evidence type="ECO:0000313" key="4">
    <source>
        <dbReference type="EMBL" id="EDR28565.1"/>
    </source>
</evidence>
<reference evidence="5" key="1">
    <citation type="submission" date="2007-12" db="EMBL/GenBank/DDBJ databases">
        <title>Annotation of Entamoeba dispar SAW760.</title>
        <authorList>
            <person name="Lorenzi H."/>
            <person name="Inman J."/>
            <person name="Schobel S."/>
            <person name="Amedeo P."/>
            <person name="Caler E."/>
        </authorList>
    </citation>
    <scope>NUCLEOTIDE SEQUENCE [LARGE SCALE GENOMIC DNA]</scope>
    <source>
        <strain evidence="5">ATCC PRA-260 / SAW760</strain>
    </source>
</reference>
<dbReference type="InterPro" id="IPR025160">
    <property type="entry name" value="AATF"/>
</dbReference>
<dbReference type="OMA" id="GEHENNK"/>
<evidence type="ECO:0000256" key="1">
    <source>
        <dbReference type="SAM" id="Coils"/>
    </source>
</evidence>
<dbReference type="AlphaFoldDB" id="B0EA78"/>
<dbReference type="Pfam" id="PF13339">
    <property type="entry name" value="AATF-Che1"/>
    <property type="match status" value="1"/>
</dbReference>
<dbReference type="EMBL" id="DS548437">
    <property type="protein sequence ID" value="EDR28565.1"/>
    <property type="molecule type" value="Genomic_DNA"/>
</dbReference>
<dbReference type="GeneID" id="5880184"/>
<feature type="compositionally biased region" description="Acidic residues" evidence="2">
    <location>
        <begin position="96"/>
        <end position="137"/>
    </location>
</feature>
<evidence type="ECO:0000259" key="3">
    <source>
        <dbReference type="Pfam" id="PF13339"/>
    </source>
</evidence>